<dbReference type="InterPro" id="IPR001851">
    <property type="entry name" value="ABC_transp_permease"/>
</dbReference>
<dbReference type="RefSeq" id="WP_354444794.1">
    <property type="nucleotide sequence ID" value="NZ_JBEPSH010000006.1"/>
</dbReference>
<evidence type="ECO:0000256" key="3">
    <source>
        <dbReference type="ARBA" id="ARBA00022692"/>
    </source>
</evidence>
<dbReference type="PANTHER" id="PTHR30482:SF5">
    <property type="entry name" value="ABC TRANSPORTER PERMEASE PROTEIN"/>
    <property type="match status" value="1"/>
</dbReference>
<dbReference type="EMBL" id="JBEPSH010000006">
    <property type="protein sequence ID" value="MET4577952.1"/>
    <property type="molecule type" value="Genomic_DNA"/>
</dbReference>
<evidence type="ECO:0000313" key="7">
    <source>
        <dbReference type="EMBL" id="MET4577952.1"/>
    </source>
</evidence>
<evidence type="ECO:0000256" key="4">
    <source>
        <dbReference type="ARBA" id="ARBA00022989"/>
    </source>
</evidence>
<name>A0ABV2QAA6_9BURK</name>
<comment type="subcellular location">
    <subcellularLocation>
        <location evidence="1">Cell membrane</location>
        <topology evidence="1">Multi-pass membrane protein</topology>
    </subcellularLocation>
</comment>
<dbReference type="Pfam" id="PF02653">
    <property type="entry name" value="BPD_transp_2"/>
    <property type="match status" value="1"/>
</dbReference>
<evidence type="ECO:0000256" key="1">
    <source>
        <dbReference type="ARBA" id="ARBA00004651"/>
    </source>
</evidence>
<feature type="transmembrane region" description="Helical" evidence="6">
    <location>
        <begin position="307"/>
        <end position="325"/>
    </location>
</feature>
<gene>
    <name evidence="7" type="ORF">ABIE13_003068</name>
</gene>
<evidence type="ECO:0000256" key="6">
    <source>
        <dbReference type="SAM" id="Phobius"/>
    </source>
</evidence>
<feature type="transmembrane region" description="Helical" evidence="6">
    <location>
        <begin position="251"/>
        <end position="268"/>
    </location>
</feature>
<keyword evidence="8" id="KW-1185">Reference proteome</keyword>
<keyword evidence="3 6" id="KW-0812">Transmembrane</keyword>
<sequence length="348" mass="37763">MRTRSYKTSYSDLVALSQYQSTWIWAIAGLMVLAFAPVVLGSHGLSILSVIFVMGIGILGLNLLTGVTGLISLAHAGFLLIGAYAQAILTTDYHFPVWLAVFASGLVAAIASLVVGVPSLRLKGLYLAITTLAFTFIVRHVVLFAEGLTRGSEGMAVEPLVLMGYAVKSDVSFFYVALAMVVLFVLLTLNIMRSRIGRAWLAVRDHDIAARAMGISLMRYKLLAFMVCAFYTGVAGALVALQTRYINVDTFSILVSIEALAMVIVGGLGRVHGALLGTALILVLPELLSFGFSLAGDRFTTLLSDRIYEIKGLLYGVVILAFLRLEPEGLAGIWRKVKRFWVHWPLSQ</sequence>
<keyword evidence="2" id="KW-1003">Cell membrane</keyword>
<keyword evidence="5 6" id="KW-0472">Membrane</keyword>
<feature type="transmembrane region" description="Helical" evidence="6">
    <location>
        <begin position="222"/>
        <end position="245"/>
    </location>
</feature>
<feature type="transmembrane region" description="Helical" evidence="6">
    <location>
        <begin position="21"/>
        <end position="40"/>
    </location>
</feature>
<feature type="transmembrane region" description="Helical" evidence="6">
    <location>
        <begin position="46"/>
        <end position="64"/>
    </location>
</feature>
<evidence type="ECO:0000313" key="8">
    <source>
        <dbReference type="Proteomes" id="UP001549320"/>
    </source>
</evidence>
<feature type="transmembrane region" description="Helical" evidence="6">
    <location>
        <begin position="172"/>
        <end position="192"/>
    </location>
</feature>
<proteinExistence type="predicted"/>
<accession>A0ABV2QAA6</accession>
<feature type="transmembrane region" description="Helical" evidence="6">
    <location>
        <begin position="275"/>
        <end position="295"/>
    </location>
</feature>
<dbReference type="CDD" id="cd06581">
    <property type="entry name" value="TM_PBP1_LivM_like"/>
    <property type="match status" value="1"/>
</dbReference>
<dbReference type="InterPro" id="IPR043428">
    <property type="entry name" value="LivM-like"/>
</dbReference>
<evidence type="ECO:0000256" key="2">
    <source>
        <dbReference type="ARBA" id="ARBA00022475"/>
    </source>
</evidence>
<dbReference type="PANTHER" id="PTHR30482">
    <property type="entry name" value="HIGH-AFFINITY BRANCHED-CHAIN AMINO ACID TRANSPORT SYSTEM PERMEASE"/>
    <property type="match status" value="1"/>
</dbReference>
<keyword evidence="4 6" id="KW-1133">Transmembrane helix</keyword>
<feature type="transmembrane region" description="Helical" evidence="6">
    <location>
        <begin position="95"/>
        <end position="117"/>
    </location>
</feature>
<feature type="transmembrane region" description="Helical" evidence="6">
    <location>
        <begin position="124"/>
        <end position="145"/>
    </location>
</feature>
<feature type="transmembrane region" description="Helical" evidence="6">
    <location>
        <begin position="71"/>
        <end position="89"/>
    </location>
</feature>
<reference evidence="7 8" key="1">
    <citation type="submission" date="2024-06" db="EMBL/GenBank/DDBJ databases">
        <title>Sorghum-associated microbial communities from plants grown in Nebraska, USA.</title>
        <authorList>
            <person name="Schachtman D."/>
        </authorList>
    </citation>
    <scope>NUCLEOTIDE SEQUENCE [LARGE SCALE GENOMIC DNA]</scope>
    <source>
        <strain evidence="7 8">2709</strain>
    </source>
</reference>
<dbReference type="Proteomes" id="UP001549320">
    <property type="component" value="Unassembled WGS sequence"/>
</dbReference>
<comment type="caution">
    <text evidence="7">The sequence shown here is derived from an EMBL/GenBank/DDBJ whole genome shotgun (WGS) entry which is preliminary data.</text>
</comment>
<protein>
    <submittedName>
        <fullName evidence="7">Branched-chain amino acid transport system permease protein</fullName>
    </submittedName>
</protein>
<organism evidence="7 8">
    <name type="scientific">Ottowia thiooxydans</name>
    <dbReference type="NCBI Taxonomy" id="219182"/>
    <lineage>
        <taxon>Bacteria</taxon>
        <taxon>Pseudomonadati</taxon>
        <taxon>Pseudomonadota</taxon>
        <taxon>Betaproteobacteria</taxon>
        <taxon>Burkholderiales</taxon>
        <taxon>Comamonadaceae</taxon>
        <taxon>Ottowia</taxon>
    </lineage>
</organism>
<evidence type="ECO:0000256" key="5">
    <source>
        <dbReference type="ARBA" id="ARBA00023136"/>
    </source>
</evidence>